<proteinExistence type="predicted"/>
<evidence type="ECO:0000313" key="3">
    <source>
        <dbReference type="EMBL" id="TQV75794.1"/>
    </source>
</evidence>
<comment type="caution">
    <text evidence="3">The sequence shown here is derived from an EMBL/GenBank/DDBJ whole genome shotgun (WGS) entry which is preliminary data.</text>
</comment>
<evidence type="ECO:0000313" key="4">
    <source>
        <dbReference type="Proteomes" id="UP000315252"/>
    </source>
</evidence>
<keyword evidence="1" id="KW-0704">Schiff base</keyword>
<dbReference type="Proteomes" id="UP000315252">
    <property type="component" value="Unassembled WGS sequence"/>
</dbReference>
<dbReference type="InterPro" id="IPR013785">
    <property type="entry name" value="Aldolase_TIM"/>
</dbReference>
<reference evidence="3 4" key="1">
    <citation type="submission" date="2019-06" db="EMBL/GenBank/DDBJ databases">
        <title>Whole genome sequence for Rhodospirillaceae sp. R148.</title>
        <authorList>
            <person name="Wang G."/>
        </authorList>
    </citation>
    <scope>NUCLEOTIDE SEQUENCE [LARGE SCALE GENOMIC DNA]</scope>
    <source>
        <strain evidence="3 4">R148</strain>
    </source>
</reference>
<dbReference type="SUPFAM" id="SSF51569">
    <property type="entry name" value="Aldolase"/>
    <property type="match status" value="1"/>
</dbReference>
<dbReference type="Gene3D" id="3.20.20.70">
    <property type="entry name" value="Aldolase class I"/>
    <property type="match status" value="1"/>
</dbReference>
<dbReference type="PANTHER" id="PTHR10683:SF40">
    <property type="entry name" value="FRUCTOSE-6-PHOSPHATE ALDOLASE 1-RELATED"/>
    <property type="match status" value="1"/>
</dbReference>
<keyword evidence="4" id="KW-1185">Reference proteome</keyword>
<evidence type="ECO:0008006" key="5">
    <source>
        <dbReference type="Google" id="ProtNLM"/>
    </source>
</evidence>
<dbReference type="OrthoDB" id="9807051at2"/>
<name>A0A545TEY7_9PROT</name>
<evidence type="ECO:0000256" key="2">
    <source>
        <dbReference type="SAM" id="MobiDB-lite"/>
    </source>
</evidence>
<dbReference type="Pfam" id="PF00923">
    <property type="entry name" value="TAL_FSA"/>
    <property type="match status" value="1"/>
</dbReference>
<evidence type="ECO:0000256" key="1">
    <source>
        <dbReference type="ARBA" id="ARBA00023270"/>
    </source>
</evidence>
<gene>
    <name evidence="3" type="ORF">FKG95_23055</name>
</gene>
<feature type="region of interest" description="Disordered" evidence="2">
    <location>
        <begin position="1"/>
        <end position="37"/>
    </location>
</feature>
<dbReference type="GO" id="GO:0005975">
    <property type="term" value="P:carbohydrate metabolic process"/>
    <property type="evidence" value="ECO:0007669"/>
    <property type="project" value="InterPro"/>
</dbReference>
<organism evidence="3 4">
    <name type="scientific">Denitrobaculum tricleocarpae</name>
    <dbReference type="NCBI Taxonomy" id="2591009"/>
    <lineage>
        <taxon>Bacteria</taxon>
        <taxon>Pseudomonadati</taxon>
        <taxon>Pseudomonadota</taxon>
        <taxon>Alphaproteobacteria</taxon>
        <taxon>Rhodospirillales</taxon>
        <taxon>Rhodospirillaceae</taxon>
        <taxon>Denitrobaculum</taxon>
    </lineage>
</organism>
<accession>A0A545TEY7</accession>
<dbReference type="InterPro" id="IPR001585">
    <property type="entry name" value="TAL/FSA"/>
</dbReference>
<dbReference type="PANTHER" id="PTHR10683">
    <property type="entry name" value="TRANSALDOLASE"/>
    <property type="match status" value="1"/>
</dbReference>
<dbReference type="AlphaFoldDB" id="A0A545TEY7"/>
<dbReference type="EMBL" id="VHSH01000009">
    <property type="protein sequence ID" value="TQV75794.1"/>
    <property type="molecule type" value="Genomic_DNA"/>
</dbReference>
<protein>
    <recommendedName>
        <fullName evidence="5">Transaldolase</fullName>
    </recommendedName>
</protein>
<sequence>MRSGLPMSGFWPMRRASPTIRSRRSRDPSASGSSPARFPSRWLAWPRPGHSFVRTPRPRGKAVPPHDPLRRCGREIAGLGSVDVQDIVVAGDILSAVRSKWHSVVDPHKALATLPLVKYDPSWKDCSEIKRVFVALSLSNPGGVLNINRPWGRHRCPSPSDRLSSLMKLLIDTAERSLWQKLASSGIYCGVTTNPLLIQRAGLSCSLETLSELHRTAVGAGFGEIQMQSWGETPEVLSDMALRLADLGPEVVVKLPATPAGFSSASRLRLERRETRVTMTAIYAPGQVIAAAAFGAAYAAPYYARLQEAGEDADAILTRMQLAAGTDTQLLLASLRSVEQVVHLSSQGHRCFTLPPPVAQSLLESDLAAKAVAEFDAAARG</sequence>